<dbReference type="InterPro" id="IPR000644">
    <property type="entry name" value="CBS_dom"/>
</dbReference>
<dbReference type="InterPro" id="IPR015421">
    <property type="entry name" value="PyrdxlP-dep_Trfase_major"/>
</dbReference>
<evidence type="ECO:0000259" key="11">
    <source>
        <dbReference type="Pfam" id="PF00571"/>
    </source>
</evidence>
<evidence type="ECO:0000256" key="2">
    <source>
        <dbReference type="ARBA" id="ARBA00005125"/>
    </source>
</evidence>
<evidence type="ECO:0000256" key="1">
    <source>
        <dbReference type="ARBA" id="ARBA00001933"/>
    </source>
</evidence>
<gene>
    <name evidence="12" type="ORF">FDK22_08675</name>
</gene>
<dbReference type="SUPFAM" id="SSF54631">
    <property type="entry name" value="CBS-domain pair"/>
    <property type="match status" value="1"/>
</dbReference>
<dbReference type="InterPro" id="IPR015424">
    <property type="entry name" value="PyrdxlP-dep_Trfase"/>
</dbReference>
<dbReference type="OrthoDB" id="9766188at2"/>
<sequence length="470" mass="53432">MIKKMLSNVDASLLDVMKVINDNAMGISFIVDDTNRLCGVVTDGDIRRALLKDILLSEKIFSILKDDFTYGKINESHKSLISKISDRVKIIPLVNDKMEVVDYFEYRQNINFPIAIPNLNGNEFKYLIDAFLSSWISSSGEYITKFEEGFSSYVDSSFGVAVSNGTVALHLALVTLDVKEGDEVIIPDLTFSATINAVLHSKATPVIVDVEEESWCIDPVEIRKAITPRTKAIIPVHLYGQVCNMDEIMNIAKEYNLKVIEDCAQAHGSKYDNKKVGSFGDIGCFSFFGNKIITTGEGGMCVTQSKILDEKMRILRDHGMNKKRRYWNDVVGFNYRLTNLQASIGFAQLERIDEIHENRRKYEITYKKVLTKSNFKFQVDLEKRERVTWLVSALVSEETNRDEFISKLKDNGIDARPFFYPLSDMEIYKEYCNSSTPISHALSKRGLNLPTYESLKSKDEIEEVLKNVSK</sequence>
<comment type="similarity">
    <text evidence="6 10">Belongs to the DegT/DnrJ/EryC1 family.</text>
</comment>
<dbReference type="Proteomes" id="UP000308901">
    <property type="component" value="Unassembled WGS sequence"/>
</dbReference>
<dbReference type="Gene3D" id="3.40.640.10">
    <property type="entry name" value="Type I PLP-dependent aspartate aminotransferase-like (Major domain)"/>
    <property type="match status" value="1"/>
</dbReference>
<dbReference type="SUPFAM" id="SSF53383">
    <property type="entry name" value="PLP-dependent transferases"/>
    <property type="match status" value="1"/>
</dbReference>
<evidence type="ECO:0000313" key="13">
    <source>
        <dbReference type="Proteomes" id="UP000308901"/>
    </source>
</evidence>
<reference evidence="12 13" key="1">
    <citation type="submission" date="2019-05" db="EMBL/GenBank/DDBJ databases">
        <title>Arcobacter sp. nov., isolated from sea sediment.</title>
        <authorList>
            <person name="Kim W."/>
        </authorList>
    </citation>
    <scope>NUCLEOTIDE SEQUENCE [LARGE SCALE GENOMIC DNA]</scope>
    <source>
        <strain evidence="12 13">CAU 1517</strain>
    </source>
</reference>
<keyword evidence="5 10" id="KW-0663">Pyridoxal phosphate</keyword>
<evidence type="ECO:0000256" key="7">
    <source>
        <dbReference type="ARBA" id="ARBA00051587"/>
    </source>
</evidence>
<dbReference type="CDD" id="cd00616">
    <property type="entry name" value="AHBA_syn"/>
    <property type="match status" value="1"/>
</dbReference>
<dbReference type="InterPro" id="IPR000653">
    <property type="entry name" value="DegT/StrS_aminotransferase"/>
</dbReference>
<accession>A0A5R8Y2A7</accession>
<dbReference type="EC" id="2.6.1.102" evidence="8"/>
<dbReference type="InterPro" id="IPR046342">
    <property type="entry name" value="CBS_dom_sf"/>
</dbReference>
<evidence type="ECO:0000256" key="3">
    <source>
        <dbReference type="ARBA" id="ARBA00022576"/>
    </source>
</evidence>
<dbReference type="Pfam" id="PF01041">
    <property type="entry name" value="DegT_DnrJ_EryC1"/>
    <property type="match status" value="1"/>
</dbReference>
<dbReference type="Pfam" id="PF00571">
    <property type="entry name" value="CBS"/>
    <property type="match status" value="1"/>
</dbReference>
<keyword evidence="13" id="KW-1185">Reference proteome</keyword>
<comment type="cofactor">
    <cofactor evidence="1">
        <name>pyridoxal 5'-phosphate</name>
        <dbReference type="ChEBI" id="CHEBI:597326"/>
    </cofactor>
</comment>
<dbReference type="RefSeq" id="WP_138152519.1">
    <property type="nucleotide sequence ID" value="NZ_CBDDKQ010000002.1"/>
</dbReference>
<evidence type="ECO:0000313" key="12">
    <source>
        <dbReference type="EMBL" id="TLP38524.1"/>
    </source>
</evidence>
<comment type="caution">
    <text evidence="12">The sequence shown here is derived from an EMBL/GenBank/DDBJ whole genome shotgun (WGS) entry which is preliminary data.</text>
</comment>
<dbReference type="AlphaFoldDB" id="A0A5R8Y2A7"/>
<dbReference type="EMBL" id="VANU01000003">
    <property type="protein sequence ID" value="TLP38524.1"/>
    <property type="molecule type" value="Genomic_DNA"/>
</dbReference>
<proteinExistence type="inferred from homology"/>
<name>A0A5R8Y2A7_9BACT</name>
<dbReference type="FunFam" id="3.40.640.10:FF:000090">
    <property type="entry name" value="Pyridoxal phosphate-dependent aminotransferase"/>
    <property type="match status" value="1"/>
</dbReference>
<dbReference type="Gene3D" id="3.10.580.10">
    <property type="entry name" value="CBS-domain"/>
    <property type="match status" value="1"/>
</dbReference>
<dbReference type="PANTHER" id="PTHR30244">
    <property type="entry name" value="TRANSAMINASE"/>
    <property type="match status" value="1"/>
</dbReference>
<dbReference type="GO" id="GO:0000271">
    <property type="term" value="P:polysaccharide biosynthetic process"/>
    <property type="evidence" value="ECO:0007669"/>
    <property type="project" value="TreeGrafter"/>
</dbReference>
<comment type="catalytic activity">
    <reaction evidence="7">
        <text>GDP-alpha-D-perosamine + 2-oxoglutarate = GDP-4-dehydro-alpha-D-rhamnose + L-glutamate</text>
        <dbReference type="Rhea" id="RHEA:36779"/>
        <dbReference type="ChEBI" id="CHEBI:16810"/>
        <dbReference type="ChEBI" id="CHEBI:29985"/>
        <dbReference type="ChEBI" id="CHEBI:57964"/>
        <dbReference type="ChEBI" id="CHEBI:73996"/>
        <dbReference type="EC" id="2.6.1.102"/>
    </reaction>
</comment>
<organism evidence="12 13">
    <name type="scientific">Arcobacter arenosus</name>
    <dbReference type="NCBI Taxonomy" id="2576037"/>
    <lineage>
        <taxon>Bacteria</taxon>
        <taxon>Pseudomonadati</taxon>
        <taxon>Campylobacterota</taxon>
        <taxon>Epsilonproteobacteria</taxon>
        <taxon>Campylobacterales</taxon>
        <taxon>Arcobacteraceae</taxon>
        <taxon>Arcobacter</taxon>
    </lineage>
</organism>
<comment type="pathway">
    <text evidence="2">Bacterial outer membrane biogenesis; LPS O-antigen biosynthesis.</text>
</comment>
<protein>
    <recommendedName>
        <fullName evidence="9">GDP-perosamine synthase</fullName>
        <ecNumber evidence="8">2.6.1.102</ecNumber>
    </recommendedName>
</protein>
<evidence type="ECO:0000256" key="8">
    <source>
        <dbReference type="ARBA" id="ARBA00066317"/>
    </source>
</evidence>
<feature type="domain" description="CBS" evidence="11">
    <location>
        <begin position="9"/>
        <end position="51"/>
    </location>
</feature>
<evidence type="ECO:0000256" key="9">
    <source>
        <dbReference type="ARBA" id="ARBA00074221"/>
    </source>
</evidence>
<evidence type="ECO:0000256" key="6">
    <source>
        <dbReference type="ARBA" id="ARBA00037999"/>
    </source>
</evidence>
<dbReference type="GO" id="GO:0102933">
    <property type="term" value="F:GDP-4-dehydro-6-deoxy-D-mannose-4-aminotransferase activity"/>
    <property type="evidence" value="ECO:0007669"/>
    <property type="project" value="UniProtKB-EC"/>
</dbReference>
<dbReference type="PANTHER" id="PTHR30244:SF34">
    <property type="entry name" value="DTDP-4-AMINO-4,6-DIDEOXYGALACTOSE TRANSAMINASE"/>
    <property type="match status" value="1"/>
</dbReference>
<evidence type="ECO:0000256" key="10">
    <source>
        <dbReference type="RuleBase" id="RU004508"/>
    </source>
</evidence>
<evidence type="ECO:0000256" key="5">
    <source>
        <dbReference type="ARBA" id="ARBA00022898"/>
    </source>
</evidence>
<dbReference type="GO" id="GO:0030170">
    <property type="term" value="F:pyridoxal phosphate binding"/>
    <property type="evidence" value="ECO:0007669"/>
    <property type="project" value="TreeGrafter"/>
</dbReference>
<keyword evidence="3 12" id="KW-0032">Aminotransferase</keyword>
<keyword evidence="4 12" id="KW-0808">Transferase</keyword>
<evidence type="ECO:0000256" key="4">
    <source>
        <dbReference type="ARBA" id="ARBA00022679"/>
    </source>
</evidence>